<evidence type="ECO:0000256" key="8">
    <source>
        <dbReference type="ARBA" id="ARBA00023157"/>
    </source>
</evidence>
<dbReference type="GeneTree" id="ENSGT00940000162710"/>
<dbReference type="STRING" id="31033.ENSTRUP00000044008"/>
<dbReference type="InterPro" id="IPR033121">
    <property type="entry name" value="PEPTIDASE_A1"/>
</dbReference>
<dbReference type="GO" id="GO:0006508">
    <property type="term" value="P:proteolysis"/>
    <property type="evidence" value="ECO:0007669"/>
    <property type="project" value="UniProtKB-KW"/>
</dbReference>
<dbReference type="InterPro" id="IPR012848">
    <property type="entry name" value="Aspartic_peptidase_N"/>
</dbReference>
<dbReference type="MEROPS" id="A01.088"/>
<feature type="signal peptide" evidence="12">
    <location>
        <begin position="1"/>
        <end position="16"/>
    </location>
</feature>
<dbReference type="EC" id="3.4.23.1" evidence="3"/>
<evidence type="ECO:0000256" key="2">
    <source>
        <dbReference type="ARBA" id="ARBA00007447"/>
    </source>
</evidence>
<evidence type="ECO:0000313" key="14">
    <source>
        <dbReference type="Ensembl" id="ENSTRUP00000044008.3"/>
    </source>
</evidence>
<evidence type="ECO:0000256" key="7">
    <source>
        <dbReference type="ARBA" id="ARBA00022801"/>
    </source>
</evidence>
<feature type="domain" description="Peptidase A1" evidence="13">
    <location>
        <begin position="75"/>
        <end position="376"/>
    </location>
</feature>
<evidence type="ECO:0000256" key="11">
    <source>
        <dbReference type="RuleBase" id="RU000454"/>
    </source>
</evidence>
<comment type="function">
    <text evidence="1">Shows particularly broad specificity; although bonds involving phenylalanine and leucine are preferred, many others are also cleaved to some extent.</text>
</comment>
<dbReference type="InterPro" id="IPR001969">
    <property type="entry name" value="Aspartic_peptidase_AS"/>
</dbReference>
<dbReference type="PANTHER" id="PTHR47966">
    <property type="entry name" value="BETA-SITE APP-CLEAVING ENZYME, ISOFORM A-RELATED"/>
    <property type="match status" value="1"/>
</dbReference>
<keyword evidence="4 11" id="KW-0645">Protease</keyword>
<reference evidence="14 15" key="1">
    <citation type="journal article" date="2011" name="Genome Biol. Evol.">
        <title>Integration of the genetic map and genome assembly of fugu facilitates insights into distinct features of genome evolution in teleosts and mammals.</title>
        <authorList>
            <person name="Kai W."/>
            <person name="Kikuchi K."/>
            <person name="Tohari S."/>
            <person name="Chew A.K."/>
            <person name="Tay A."/>
            <person name="Fujiwara A."/>
            <person name="Hosoya S."/>
            <person name="Suetake H."/>
            <person name="Naruse K."/>
            <person name="Brenner S."/>
            <person name="Suzuki Y."/>
            <person name="Venkatesh B."/>
        </authorList>
    </citation>
    <scope>NUCLEOTIDE SEQUENCE [LARGE SCALE GENOMIC DNA]</scope>
</reference>
<dbReference type="Gene3D" id="6.10.140.60">
    <property type="match status" value="1"/>
</dbReference>
<organism evidence="14 15">
    <name type="scientific">Takifugu rubripes</name>
    <name type="common">Japanese pufferfish</name>
    <name type="synonym">Fugu rubripes</name>
    <dbReference type="NCBI Taxonomy" id="31033"/>
    <lineage>
        <taxon>Eukaryota</taxon>
        <taxon>Metazoa</taxon>
        <taxon>Chordata</taxon>
        <taxon>Craniata</taxon>
        <taxon>Vertebrata</taxon>
        <taxon>Euteleostomi</taxon>
        <taxon>Actinopterygii</taxon>
        <taxon>Neopterygii</taxon>
        <taxon>Teleostei</taxon>
        <taxon>Neoteleostei</taxon>
        <taxon>Acanthomorphata</taxon>
        <taxon>Eupercaria</taxon>
        <taxon>Tetraodontiformes</taxon>
        <taxon>Tetradontoidea</taxon>
        <taxon>Tetraodontidae</taxon>
        <taxon>Takifugu</taxon>
    </lineage>
</organism>
<accession>H2V474</accession>
<evidence type="ECO:0000256" key="1">
    <source>
        <dbReference type="ARBA" id="ARBA00002318"/>
    </source>
</evidence>
<dbReference type="GO" id="GO:0004190">
    <property type="term" value="F:aspartic-type endopeptidase activity"/>
    <property type="evidence" value="ECO:0007669"/>
    <property type="project" value="UniProtKB-KW"/>
</dbReference>
<evidence type="ECO:0000256" key="4">
    <source>
        <dbReference type="ARBA" id="ARBA00022670"/>
    </source>
</evidence>
<dbReference type="InterPro" id="IPR021109">
    <property type="entry name" value="Peptidase_aspartic_dom_sf"/>
</dbReference>
<dbReference type="GO" id="GO:0007586">
    <property type="term" value="P:digestion"/>
    <property type="evidence" value="ECO:0007669"/>
    <property type="project" value="UniProtKB-KW"/>
</dbReference>
<keyword evidence="15" id="KW-1185">Reference proteome</keyword>
<sequence>MIWALAACAMVALSECLVKVPLTRGKTARQILEEQGLWEEYKQNNTYDPMARFDAAGIVPITKDSEVMSDLQLAYYGVISIGTPPQSFKVIFDTGSAILWVPSILCDGFACNGHNKFNPNLSSTFRSTGQAVSVIYGGGGMYGIYGSDTVNVGELTVQNQIFGMSKVETPSMQYLVSDGVLGLALSGVTQPGATPVFDNMMSQGLVGMDLFSVYLSSNPEGSMITFGGTNPDHYDEPIMWIPLSSQLYWQIPVDSITINGKPVACIGGCQAMVDTGTSLIIGPMWSVRQIIFGVGARGVEGEFVVSCDFDLMPNVTFHIQGQEFPLPPSAYTIQLPSFGCRPGFAPTYDNMWILGDVFIRHYYTIFSRGQSRLGLARAK</sequence>
<evidence type="ECO:0000256" key="10">
    <source>
        <dbReference type="PIRSR" id="PIRSR601461-2"/>
    </source>
</evidence>
<proteinExistence type="inferred from homology"/>
<evidence type="ECO:0000313" key="15">
    <source>
        <dbReference type="Proteomes" id="UP000005226"/>
    </source>
</evidence>
<dbReference type="Proteomes" id="UP000005226">
    <property type="component" value="Chromosome 1"/>
</dbReference>
<comment type="similarity">
    <text evidence="2 11">Belongs to the peptidase A1 family.</text>
</comment>
<feature type="chain" id="PRO_5025338869" description="pepsin A" evidence="12">
    <location>
        <begin position="17"/>
        <end position="379"/>
    </location>
</feature>
<reference evidence="14" key="3">
    <citation type="submission" date="2025-09" db="UniProtKB">
        <authorList>
            <consortium name="Ensembl"/>
        </authorList>
    </citation>
    <scope>IDENTIFICATION</scope>
</reference>
<evidence type="ECO:0000259" key="13">
    <source>
        <dbReference type="PROSITE" id="PS51767"/>
    </source>
</evidence>
<dbReference type="Gene3D" id="2.40.70.10">
    <property type="entry name" value="Acid Proteases"/>
    <property type="match status" value="2"/>
</dbReference>
<keyword evidence="8 10" id="KW-1015">Disulfide bond</keyword>
<evidence type="ECO:0000256" key="9">
    <source>
        <dbReference type="PIRSR" id="PIRSR601461-1"/>
    </source>
</evidence>
<evidence type="ECO:0000256" key="5">
    <source>
        <dbReference type="ARBA" id="ARBA00022750"/>
    </source>
</evidence>
<dbReference type="OMA" id="ANCEGHA"/>
<gene>
    <name evidence="14" type="primary">pga</name>
</gene>
<dbReference type="SUPFAM" id="SSF50630">
    <property type="entry name" value="Acid proteases"/>
    <property type="match status" value="1"/>
</dbReference>
<keyword evidence="12" id="KW-0732">Signal</keyword>
<reference evidence="14" key="2">
    <citation type="submission" date="2025-08" db="UniProtKB">
        <authorList>
            <consortium name="Ensembl"/>
        </authorList>
    </citation>
    <scope>IDENTIFICATION</scope>
</reference>
<keyword evidence="7 11" id="KW-0378">Hydrolase</keyword>
<dbReference type="AlphaFoldDB" id="H2V474"/>
<dbReference type="PROSITE" id="PS00141">
    <property type="entry name" value="ASP_PROTEASE"/>
    <property type="match status" value="2"/>
</dbReference>
<feature type="disulfide bond" evidence="10">
    <location>
        <begin position="265"/>
        <end position="269"/>
    </location>
</feature>
<evidence type="ECO:0000256" key="6">
    <source>
        <dbReference type="ARBA" id="ARBA00022757"/>
    </source>
</evidence>
<keyword evidence="6" id="KW-0222">Digestion</keyword>
<dbReference type="PRINTS" id="PR00792">
    <property type="entry name" value="PEPSIN"/>
</dbReference>
<dbReference type="InParanoid" id="H2V474"/>
<dbReference type="Pfam" id="PF07966">
    <property type="entry name" value="A1_Propeptide"/>
    <property type="match status" value="1"/>
</dbReference>
<protein>
    <recommendedName>
        <fullName evidence="3">pepsin A</fullName>
        <ecNumber evidence="3">3.4.23.1</ecNumber>
    </recommendedName>
</protein>
<dbReference type="HOGENOM" id="CLU_013253_3_0_1"/>
<evidence type="ECO:0000256" key="3">
    <source>
        <dbReference type="ARBA" id="ARBA00011924"/>
    </source>
</evidence>
<dbReference type="PROSITE" id="PS51767">
    <property type="entry name" value="PEPTIDASE_A1"/>
    <property type="match status" value="1"/>
</dbReference>
<dbReference type="Pfam" id="PF00026">
    <property type="entry name" value="Asp"/>
    <property type="match status" value="1"/>
</dbReference>
<dbReference type="InterPro" id="IPR001461">
    <property type="entry name" value="Aspartic_peptidase_A1"/>
</dbReference>
<feature type="active site" evidence="9">
    <location>
        <position position="274"/>
    </location>
</feature>
<dbReference type="PANTHER" id="PTHR47966:SF22">
    <property type="entry name" value="PEPSIN A-3-RELATED"/>
    <property type="match status" value="1"/>
</dbReference>
<feature type="active site" evidence="9">
    <location>
        <position position="93"/>
    </location>
</feature>
<evidence type="ECO:0000256" key="12">
    <source>
        <dbReference type="SAM" id="SignalP"/>
    </source>
</evidence>
<feature type="disulfide bond" evidence="10">
    <location>
        <begin position="106"/>
        <end position="111"/>
    </location>
</feature>
<dbReference type="FunFam" id="2.40.70.10:FF:000004">
    <property type="entry name" value="Pepsin A"/>
    <property type="match status" value="1"/>
</dbReference>
<dbReference type="Ensembl" id="ENSTRUT00000044156.3">
    <property type="protein sequence ID" value="ENSTRUP00000044008.3"/>
    <property type="gene ID" value="ENSTRUG00000020875.2"/>
</dbReference>
<name>H2V474_TAKRU</name>
<keyword evidence="5 11" id="KW-0064">Aspartyl protease</keyword>